<sequence length="514" mass="56952">STDGVTGLKFIVAFPENIANFYPALPKNMIIITALFHETEVVIKGYEHHKDTLILSAGETQTFDVEAHLELSRSEISNSSLQISSNKLITVREVHHKHHSIQTSLVTPTDKLGTDYLIPPVPIINGTSHPVDQITTFVTENNPFRLVIINTEQNNMVTLTGVASKNIFLLPHQVASIWLKPEEAFRAVSAKMPIAVLFGHACAHLRNCTCAQLYTALYPTKEETKKFYIPPFLTKGVENGAYVLLSQRESRQVKSASQISPLLEATGSAILYRPGLLIPLIPETDHGACSIVTSVPNARNVAVIVVHRNLTAGVHLGYQSLESLNWQQLDGNDYVSVHIDLQSNKSVIWHSSSKMAVYSLGIKDGLMFGNPAAIISKSADIRGCLLVPEVIRIGAVAGGWRESLQYCQNQQLELVSFSRRGHMTQVYNKIILGKQAGLMDLWIGMRRSACSGQWYWLSNEPVTETNWAEGEPGTVNNAQCVIMTLKSSNFIWRDENCCRNAHPVCYKDPTLLTI</sequence>
<feature type="domain" description="C-type lectin" evidence="1">
    <location>
        <begin position="400"/>
        <end position="506"/>
    </location>
</feature>
<dbReference type="InterPro" id="IPR035234">
    <property type="entry name" value="IgGFc-bd_N"/>
</dbReference>
<dbReference type="SUPFAM" id="SSF56436">
    <property type="entry name" value="C-type lectin-like"/>
    <property type="match status" value="1"/>
</dbReference>
<dbReference type="Gene3D" id="3.10.100.10">
    <property type="entry name" value="Mannose-Binding Protein A, subunit A"/>
    <property type="match status" value="1"/>
</dbReference>
<dbReference type="InterPro" id="IPR016187">
    <property type="entry name" value="CTDL_fold"/>
</dbReference>
<organism evidence="2 3">
    <name type="scientific">Takifugu flavidus</name>
    <name type="common">sansaifugu</name>
    <dbReference type="NCBI Taxonomy" id="433684"/>
    <lineage>
        <taxon>Eukaryota</taxon>
        <taxon>Metazoa</taxon>
        <taxon>Chordata</taxon>
        <taxon>Craniata</taxon>
        <taxon>Vertebrata</taxon>
        <taxon>Euteleostomi</taxon>
        <taxon>Actinopterygii</taxon>
        <taxon>Neopterygii</taxon>
        <taxon>Teleostei</taxon>
        <taxon>Neoteleostei</taxon>
        <taxon>Acanthomorphata</taxon>
        <taxon>Eupercaria</taxon>
        <taxon>Tetraodontiformes</taxon>
        <taxon>Tetradontoidea</taxon>
        <taxon>Tetraodontidae</taxon>
        <taxon>Takifugu</taxon>
    </lineage>
</organism>
<dbReference type="PANTHER" id="PTHR46534:SF2">
    <property type="entry name" value="VWFD DOMAIN-CONTAINING PROTEIN"/>
    <property type="match status" value="1"/>
</dbReference>
<dbReference type="AlphaFoldDB" id="A0A5C6N714"/>
<dbReference type="EMBL" id="RHFK02000017">
    <property type="protein sequence ID" value="TWW62679.1"/>
    <property type="molecule type" value="Genomic_DNA"/>
</dbReference>
<dbReference type="PANTHER" id="PTHR46534">
    <property type="entry name" value="IGGFC_BINDING DOMAIN-CONTAINING PROTEIN"/>
    <property type="match status" value="1"/>
</dbReference>
<dbReference type="SMART" id="SM00034">
    <property type="entry name" value="CLECT"/>
    <property type="match status" value="1"/>
</dbReference>
<protein>
    <recommendedName>
        <fullName evidence="1">C-type lectin domain-containing protein</fullName>
    </recommendedName>
</protein>
<dbReference type="Pfam" id="PF17517">
    <property type="entry name" value="IgGFc_binding"/>
    <property type="match status" value="1"/>
</dbReference>
<proteinExistence type="predicted"/>
<comment type="caution">
    <text evidence="2">The sequence shown here is derived from an EMBL/GenBank/DDBJ whole genome shotgun (WGS) entry which is preliminary data.</text>
</comment>
<feature type="non-terminal residue" evidence="2">
    <location>
        <position position="1"/>
    </location>
</feature>
<gene>
    <name evidence="2" type="ORF">D4764_04G0013260</name>
</gene>
<accession>A0A5C6N714</accession>
<evidence type="ECO:0000259" key="1">
    <source>
        <dbReference type="PROSITE" id="PS50041"/>
    </source>
</evidence>
<evidence type="ECO:0000313" key="3">
    <source>
        <dbReference type="Proteomes" id="UP000324091"/>
    </source>
</evidence>
<dbReference type="PROSITE" id="PS50041">
    <property type="entry name" value="C_TYPE_LECTIN_2"/>
    <property type="match status" value="1"/>
</dbReference>
<dbReference type="InterPro" id="IPR001304">
    <property type="entry name" value="C-type_lectin-like"/>
</dbReference>
<reference evidence="2 3" key="1">
    <citation type="submission" date="2019-04" db="EMBL/GenBank/DDBJ databases">
        <title>Chromosome genome assembly for Takifugu flavidus.</title>
        <authorList>
            <person name="Xiao S."/>
        </authorList>
    </citation>
    <scope>NUCLEOTIDE SEQUENCE [LARGE SCALE GENOMIC DNA]</scope>
    <source>
        <strain evidence="2">HTHZ2018</strain>
        <tissue evidence="2">Muscle</tissue>
    </source>
</reference>
<evidence type="ECO:0000313" key="2">
    <source>
        <dbReference type="EMBL" id="TWW62679.1"/>
    </source>
</evidence>
<name>A0A5C6N714_9TELE</name>
<dbReference type="InterPro" id="IPR016186">
    <property type="entry name" value="C-type_lectin-like/link_sf"/>
</dbReference>
<dbReference type="Pfam" id="PF00059">
    <property type="entry name" value="Lectin_C"/>
    <property type="match status" value="1"/>
</dbReference>
<dbReference type="Proteomes" id="UP000324091">
    <property type="component" value="Chromosome 4"/>
</dbReference>
<dbReference type="CDD" id="cd00037">
    <property type="entry name" value="CLECT"/>
    <property type="match status" value="1"/>
</dbReference>
<keyword evidence="3" id="KW-1185">Reference proteome</keyword>